<accession>A0A841QBM5</accession>
<sequence length="160" mass="18554">MNFTIDGDPVWFNGITGTVKGLQNWSSSNVNLPDGEDSVTKENSYTEQANIITPLNRHQKFWIVTPDGREKEISDPKLHCREGDCVSLIWGNDKDRKNWNYLVFKNHTTKETYFLENVFCTKKTVKNDNTSNFNCVSIYCHIHNDFRINSSQYLLTLIIL</sequence>
<keyword evidence="2" id="KW-1185">Reference proteome</keyword>
<evidence type="ECO:0000313" key="1">
    <source>
        <dbReference type="EMBL" id="MBB6456179.1"/>
    </source>
</evidence>
<dbReference type="RefSeq" id="WP_166111544.1">
    <property type="nucleotide sequence ID" value="NZ_BAABDB010000005.1"/>
</dbReference>
<proteinExistence type="predicted"/>
<protein>
    <submittedName>
        <fullName evidence="1">Uncharacterized protein</fullName>
    </submittedName>
</protein>
<dbReference type="AlphaFoldDB" id="A0A841QBM5"/>
<gene>
    <name evidence="1" type="ORF">HNR55_000746</name>
</gene>
<dbReference type="Proteomes" id="UP000578000">
    <property type="component" value="Unassembled WGS sequence"/>
</dbReference>
<evidence type="ECO:0000313" key="2">
    <source>
        <dbReference type="Proteomes" id="UP000578000"/>
    </source>
</evidence>
<reference evidence="1 2" key="1">
    <citation type="submission" date="2020-08" db="EMBL/GenBank/DDBJ databases">
        <title>Genomic Encyclopedia of Type Strains, Phase IV (KMG-IV): sequencing the most valuable type-strain genomes for metagenomic binning, comparative biology and taxonomic classification.</title>
        <authorList>
            <person name="Goeker M."/>
        </authorList>
    </citation>
    <scope>NUCLEOTIDE SEQUENCE [LARGE SCALE GENOMIC DNA]</scope>
    <source>
        <strain evidence="1 2">DSM 4491</strain>
    </source>
</reference>
<organism evidence="1 2">
    <name type="scientific">Acetobacter lovaniensis</name>
    <dbReference type="NCBI Taxonomy" id="104100"/>
    <lineage>
        <taxon>Bacteria</taxon>
        <taxon>Pseudomonadati</taxon>
        <taxon>Pseudomonadota</taxon>
        <taxon>Alphaproteobacteria</taxon>
        <taxon>Acetobacterales</taxon>
        <taxon>Acetobacteraceae</taxon>
        <taxon>Acetobacter</taxon>
    </lineage>
</organism>
<name>A0A841QBM5_9PROT</name>
<dbReference type="EMBL" id="JACHIE010000002">
    <property type="protein sequence ID" value="MBB6456179.1"/>
    <property type="molecule type" value="Genomic_DNA"/>
</dbReference>
<comment type="caution">
    <text evidence="1">The sequence shown here is derived from an EMBL/GenBank/DDBJ whole genome shotgun (WGS) entry which is preliminary data.</text>
</comment>